<dbReference type="AlphaFoldDB" id="A0AB35IQ00"/>
<comment type="caution">
    <text evidence="2">The sequence shown here is derived from an EMBL/GenBank/DDBJ whole genome shotgun (WGS) entry which is preliminary data.</text>
</comment>
<evidence type="ECO:0000313" key="2">
    <source>
        <dbReference type="EMBL" id="MDB7085131.1"/>
    </source>
</evidence>
<dbReference type="RefSeq" id="WP_009301032.1">
    <property type="nucleotide sequence ID" value="NZ_BAABXX010000002.1"/>
</dbReference>
<dbReference type="Proteomes" id="UP001211987">
    <property type="component" value="Unassembled WGS sequence"/>
</dbReference>
<dbReference type="InterPro" id="IPR034154">
    <property type="entry name" value="TOPRIM_DnaG/twinkle"/>
</dbReference>
<dbReference type="EMBL" id="JAQLKE010000031">
    <property type="protein sequence ID" value="MDB7085131.1"/>
    <property type="molecule type" value="Genomic_DNA"/>
</dbReference>
<dbReference type="CDD" id="cd01029">
    <property type="entry name" value="TOPRIM_primases"/>
    <property type="match status" value="1"/>
</dbReference>
<name>A0AB35IQ00_9FIRM</name>
<dbReference type="SMART" id="SM00493">
    <property type="entry name" value="TOPRIM"/>
    <property type="match status" value="1"/>
</dbReference>
<dbReference type="Pfam" id="PF13155">
    <property type="entry name" value="Toprim_2"/>
    <property type="match status" value="1"/>
</dbReference>
<reference evidence="2" key="1">
    <citation type="submission" date="2023-01" db="EMBL/GenBank/DDBJ databases">
        <title>Human gut microbiome strain richness.</title>
        <authorList>
            <person name="Chen-Liaw A."/>
        </authorList>
    </citation>
    <scope>NUCLEOTIDE SEQUENCE</scope>
    <source>
        <strain evidence="2">1001217st2_G6_1001217B_191108</strain>
    </source>
</reference>
<protein>
    <submittedName>
        <fullName evidence="2">Toprim domain-containing protein</fullName>
    </submittedName>
</protein>
<sequence length="327" mass="38432">MNLEEVLKKLNATLLGDYYTLICPKCGKKEAFLYLDDLYKYKQDSTHKVAIRCNRLNKCGEITYLNDLLNLTEKKELNLPTPKSSIQINNRGIELIEKFINYSLFSINCNYKDFDFDIRGISNETLKNNGIFYYSKKFESIVDSNLGKKCFSDKYRIKEYKNRDIFIPILNYENKVERILLRSKEQGEQKKKEIQLKLKDRSIEIWNIKALINKEKYVFITEGVYDALSIKDVDPNVDALSLPGVRKYKKLVKEIDKNIEKCKNKIFIIATDNDKAGHEYAKKLEMELKNRNLRVSILDLRQYKDVNDFLQKNRLSLILSIKKAKGK</sequence>
<evidence type="ECO:0000259" key="1">
    <source>
        <dbReference type="PROSITE" id="PS50880"/>
    </source>
</evidence>
<dbReference type="Gene3D" id="3.40.1360.10">
    <property type="match status" value="1"/>
</dbReference>
<evidence type="ECO:0000313" key="3">
    <source>
        <dbReference type="Proteomes" id="UP001211987"/>
    </source>
</evidence>
<accession>A0AB35IQ00</accession>
<organism evidence="2 3">
    <name type="scientific">Thomasclavelia ramosa</name>
    <dbReference type="NCBI Taxonomy" id="1547"/>
    <lineage>
        <taxon>Bacteria</taxon>
        <taxon>Bacillati</taxon>
        <taxon>Bacillota</taxon>
        <taxon>Erysipelotrichia</taxon>
        <taxon>Erysipelotrichales</taxon>
        <taxon>Coprobacillaceae</taxon>
        <taxon>Thomasclavelia</taxon>
    </lineage>
</organism>
<dbReference type="SUPFAM" id="SSF56731">
    <property type="entry name" value="DNA primase core"/>
    <property type="match status" value="1"/>
</dbReference>
<dbReference type="PROSITE" id="PS50880">
    <property type="entry name" value="TOPRIM"/>
    <property type="match status" value="1"/>
</dbReference>
<feature type="domain" description="Toprim" evidence="1">
    <location>
        <begin position="216"/>
        <end position="303"/>
    </location>
</feature>
<proteinExistence type="predicted"/>
<dbReference type="InterPro" id="IPR006171">
    <property type="entry name" value="TOPRIM_dom"/>
</dbReference>
<gene>
    <name evidence="2" type="ORF">PM738_15085</name>
</gene>